<dbReference type="Pfam" id="PF01098">
    <property type="entry name" value="FTSW_RODA_SPOVE"/>
    <property type="match status" value="1"/>
</dbReference>
<evidence type="ECO:0000313" key="13">
    <source>
        <dbReference type="Proteomes" id="UP000319829"/>
    </source>
</evidence>
<dbReference type="InterPro" id="IPR001182">
    <property type="entry name" value="FtsW/RodA"/>
</dbReference>
<keyword evidence="2 11" id="KW-1003">Cell membrane</keyword>
<evidence type="ECO:0000256" key="7">
    <source>
        <dbReference type="ARBA" id="ARBA00022984"/>
    </source>
</evidence>
<dbReference type="GO" id="GO:0071555">
    <property type="term" value="P:cell wall organization"/>
    <property type="evidence" value="ECO:0007669"/>
    <property type="project" value="UniProtKB-KW"/>
</dbReference>
<keyword evidence="3 11" id="KW-0328">Glycosyltransferase</keyword>
<evidence type="ECO:0000256" key="10">
    <source>
        <dbReference type="ARBA" id="ARBA00023316"/>
    </source>
</evidence>
<protein>
    <recommendedName>
        <fullName evidence="11">Peptidoglycan glycosyltransferase RodA</fullName>
        <shortName evidence="11">PGT</shortName>
        <ecNumber evidence="11">2.4.99.28</ecNumber>
    </recommendedName>
    <alternativeName>
        <fullName evidence="11">Cell elongation protein RodA</fullName>
    </alternativeName>
    <alternativeName>
        <fullName evidence="11">Cell wall polymerase</fullName>
    </alternativeName>
    <alternativeName>
        <fullName evidence="11">Peptidoglycan polymerase</fullName>
        <shortName evidence="11">PG polymerase</shortName>
    </alternativeName>
</protein>
<keyword evidence="9 11" id="KW-0472">Membrane</keyword>
<dbReference type="Proteomes" id="UP000319829">
    <property type="component" value="Unassembled WGS sequence"/>
</dbReference>
<dbReference type="NCBIfam" id="NF037961">
    <property type="entry name" value="RodA_shape"/>
    <property type="match status" value="1"/>
</dbReference>
<comment type="subcellular location">
    <subcellularLocation>
        <location evidence="11">Cell membrane</location>
        <topology evidence="11">Multi-pass membrane protein</topology>
    </subcellularLocation>
    <subcellularLocation>
        <location evidence="1">Membrane</location>
        <topology evidence="1">Multi-pass membrane protein</topology>
    </subcellularLocation>
</comment>
<dbReference type="NCBIfam" id="TIGR02210">
    <property type="entry name" value="rodA_shape"/>
    <property type="match status" value="1"/>
</dbReference>
<feature type="transmembrane region" description="Helical" evidence="11">
    <location>
        <begin position="168"/>
        <end position="189"/>
    </location>
</feature>
<comment type="pathway">
    <text evidence="11">Cell wall biogenesis; peptidoglycan biosynthesis.</text>
</comment>
<dbReference type="EMBL" id="VBOU01000092">
    <property type="protein sequence ID" value="TMQ52953.1"/>
    <property type="molecule type" value="Genomic_DNA"/>
</dbReference>
<dbReference type="GO" id="GO:0008360">
    <property type="term" value="P:regulation of cell shape"/>
    <property type="evidence" value="ECO:0007669"/>
    <property type="project" value="UniProtKB-KW"/>
</dbReference>
<dbReference type="HAMAP" id="MF_02079">
    <property type="entry name" value="PGT_RodA"/>
    <property type="match status" value="1"/>
</dbReference>
<keyword evidence="7 11" id="KW-0573">Peptidoglycan synthesis</keyword>
<dbReference type="GO" id="GO:0032153">
    <property type="term" value="C:cell division site"/>
    <property type="evidence" value="ECO:0007669"/>
    <property type="project" value="TreeGrafter"/>
</dbReference>
<evidence type="ECO:0000256" key="6">
    <source>
        <dbReference type="ARBA" id="ARBA00022960"/>
    </source>
</evidence>
<keyword evidence="10 11" id="KW-0961">Cell wall biogenesis/degradation</keyword>
<gene>
    <name evidence="11 12" type="primary">rodA</name>
    <name evidence="12" type="ORF">E6K74_11010</name>
</gene>
<comment type="caution">
    <text evidence="12">The sequence shown here is derived from an EMBL/GenBank/DDBJ whole genome shotgun (WGS) entry which is preliminary data.</text>
</comment>
<feature type="transmembrane region" description="Helical" evidence="11">
    <location>
        <begin position="347"/>
        <end position="369"/>
    </location>
</feature>
<dbReference type="GO" id="GO:0009252">
    <property type="term" value="P:peptidoglycan biosynthetic process"/>
    <property type="evidence" value="ECO:0007669"/>
    <property type="project" value="UniProtKB-UniRule"/>
</dbReference>
<dbReference type="UniPathway" id="UPA00219"/>
<evidence type="ECO:0000256" key="8">
    <source>
        <dbReference type="ARBA" id="ARBA00022989"/>
    </source>
</evidence>
<dbReference type="PROSITE" id="PS00428">
    <property type="entry name" value="FTSW_RODA_SPOVE"/>
    <property type="match status" value="1"/>
</dbReference>
<reference evidence="12 13" key="1">
    <citation type="journal article" date="2019" name="Nat. Microbiol.">
        <title>Mediterranean grassland soil C-N compound turnover is dependent on rainfall and depth, and is mediated by genomically divergent microorganisms.</title>
        <authorList>
            <person name="Diamond S."/>
            <person name="Andeer P.F."/>
            <person name="Li Z."/>
            <person name="Crits-Christoph A."/>
            <person name="Burstein D."/>
            <person name="Anantharaman K."/>
            <person name="Lane K.R."/>
            <person name="Thomas B.C."/>
            <person name="Pan C."/>
            <person name="Northen T.R."/>
            <person name="Banfield J.F."/>
        </authorList>
    </citation>
    <scope>NUCLEOTIDE SEQUENCE [LARGE SCALE GENOMIC DNA]</scope>
    <source>
        <strain evidence="12">WS_4</strain>
    </source>
</reference>
<sequence>MFEARFSSDIDRPLLAATLILTLIGVAFVFSATSMASASAEHGLYLKQIAYLLLALLAGGLIAAVPYRVYEGRTAYLLYGVALGLLVLTLFVGHVGLGAQRWLGWGPVKIQPSELAKVATVILLASQLGDRKKDLTQIRNLVRPIVTAGIPFLLVLKQPDLGTSVAFVAMLLTMLYWAGLPLLYLFFLISPIANVALSFYTPAWFVFLGVLAVILYRSRIRLLPLLLVVGENLIVGIATPQIWNHLQPYQKQRITTFLDPGADAYGAGYQIIQSKIAIGSGQVFGKGYLHGTQKGLAFLPEQHTDFIYSVVGEETGFVGAALVASLYLLLILRGIRVAHHARNKFGGLLAIGMTSIFLYHVLVNIWMTVGLAPVTGLPLPLLSYGGSSLVASFLQVGLIQNVAMRWRDY</sequence>
<dbReference type="EC" id="2.4.99.28" evidence="11"/>
<evidence type="ECO:0000256" key="4">
    <source>
        <dbReference type="ARBA" id="ARBA00022679"/>
    </source>
</evidence>
<dbReference type="GO" id="GO:0051301">
    <property type="term" value="P:cell division"/>
    <property type="evidence" value="ECO:0007669"/>
    <property type="project" value="InterPro"/>
</dbReference>
<keyword evidence="8 11" id="KW-1133">Transmembrane helix</keyword>
<comment type="function">
    <text evidence="11">Peptidoglycan polymerase that is essential for cell wall elongation.</text>
</comment>
<evidence type="ECO:0000313" key="12">
    <source>
        <dbReference type="EMBL" id="TMQ52953.1"/>
    </source>
</evidence>
<feature type="transmembrane region" description="Helical" evidence="11">
    <location>
        <begin position="76"/>
        <end position="97"/>
    </location>
</feature>
<evidence type="ECO:0000256" key="3">
    <source>
        <dbReference type="ARBA" id="ARBA00022676"/>
    </source>
</evidence>
<dbReference type="InterPro" id="IPR011923">
    <property type="entry name" value="RodA/MrdB"/>
</dbReference>
<evidence type="ECO:0000256" key="1">
    <source>
        <dbReference type="ARBA" id="ARBA00004141"/>
    </source>
</evidence>
<keyword evidence="4 11" id="KW-0808">Transferase</keyword>
<dbReference type="AlphaFoldDB" id="A0A538SNK3"/>
<evidence type="ECO:0000256" key="2">
    <source>
        <dbReference type="ARBA" id="ARBA00022475"/>
    </source>
</evidence>
<evidence type="ECO:0000256" key="9">
    <source>
        <dbReference type="ARBA" id="ARBA00023136"/>
    </source>
</evidence>
<accession>A0A538SNK3</accession>
<dbReference type="GO" id="GO:0008955">
    <property type="term" value="F:peptidoglycan glycosyltransferase activity"/>
    <property type="evidence" value="ECO:0007669"/>
    <property type="project" value="UniProtKB-UniRule"/>
</dbReference>
<feature type="transmembrane region" description="Helical" evidence="11">
    <location>
        <begin position="381"/>
        <end position="403"/>
    </location>
</feature>
<dbReference type="InterPro" id="IPR018365">
    <property type="entry name" value="Cell_cycle_FtsW-rel_CS"/>
</dbReference>
<dbReference type="GO" id="GO:0015648">
    <property type="term" value="F:lipid-linked peptidoglycan transporter activity"/>
    <property type="evidence" value="ECO:0007669"/>
    <property type="project" value="TreeGrafter"/>
</dbReference>
<organism evidence="12 13">
    <name type="scientific">Eiseniibacteriota bacterium</name>
    <dbReference type="NCBI Taxonomy" id="2212470"/>
    <lineage>
        <taxon>Bacteria</taxon>
        <taxon>Candidatus Eiseniibacteriota</taxon>
    </lineage>
</organism>
<name>A0A538SNK3_UNCEI</name>
<keyword evidence="6 11" id="KW-0133">Cell shape</keyword>
<evidence type="ECO:0000256" key="5">
    <source>
        <dbReference type="ARBA" id="ARBA00022692"/>
    </source>
</evidence>
<feature type="transmembrane region" description="Helical" evidence="11">
    <location>
        <begin position="316"/>
        <end position="335"/>
    </location>
</feature>
<keyword evidence="5 11" id="KW-0812">Transmembrane</keyword>
<proteinExistence type="inferred from homology"/>
<feature type="transmembrane region" description="Helical" evidence="11">
    <location>
        <begin position="50"/>
        <end position="69"/>
    </location>
</feature>
<comment type="similarity">
    <text evidence="11">Belongs to the SEDS family. MrdB/RodA subfamily.</text>
</comment>
<evidence type="ECO:0000256" key="11">
    <source>
        <dbReference type="HAMAP-Rule" id="MF_02079"/>
    </source>
</evidence>
<dbReference type="PANTHER" id="PTHR30474">
    <property type="entry name" value="CELL CYCLE PROTEIN"/>
    <property type="match status" value="1"/>
</dbReference>
<dbReference type="GO" id="GO:0005886">
    <property type="term" value="C:plasma membrane"/>
    <property type="evidence" value="ECO:0007669"/>
    <property type="project" value="UniProtKB-SubCell"/>
</dbReference>
<comment type="catalytic activity">
    <reaction evidence="11">
        <text>[GlcNAc-(1-&gt;4)-Mur2Ac(oyl-L-Ala-gamma-D-Glu-L-Lys-D-Ala-D-Ala)](n)-di-trans,octa-cis-undecaprenyl diphosphate + beta-D-GlcNAc-(1-&gt;4)-Mur2Ac(oyl-L-Ala-gamma-D-Glu-L-Lys-D-Ala-D-Ala)-di-trans,octa-cis-undecaprenyl diphosphate = [GlcNAc-(1-&gt;4)-Mur2Ac(oyl-L-Ala-gamma-D-Glu-L-Lys-D-Ala-D-Ala)](n+1)-di-trans,octa-cis-undecaprenyl diphosphate + di-trans,octa-cis-undecaprenyl diphosphate + H(+)</text>
        <dbReference type="Rhea" id="RHEA:23708"/>
        <dbReference type="Rhea" id="RHEA-COMP:9602"/>
        <dbReference type="Rhea" id="RHEA-COMP:9603"/>
        <dbReference type="ChEBI" id="CHEBI:15378"/>
        <dbReference type="ChEBI" id="CHEBI:58405"/>
        <dbReference type="ChEBI" id="CHEBI:60033"/>
        <dbReference type="ChEBI" id="CHEBI:78435"/>
        <dbReference type="EC" id="2.4.99.28"/>
    </reaction>
</comment>
<feature type="transmembrane region" description="Helical" evidence="11">
    <location>
        <begin position="195"/>
        <end position="216"/>
    </location>
</feature>
<dbReference type="PANTHER" id="PTHR30474:SF1">
    <property type="entry name" value="PEPTIDOGLYCAN GLYCOSYLTRANSFERASE MRDB"/>
    <property type="match status" value="1"/>
</dbReference>